<evidence type="ECO:0000313" key="1">
    <source>
        <dbReference type="EMBL" id="EFR42327.1"/>
    </source>
</evidence>
<evidence type="ECO:0000313" key="2">
    <source>
        <dbReference type="Proteomes" id="UP000004594"/>
    </source>
</evidence>
<dbReference type="AlphaFoldDB" id="E4LA46"/>
<reference evidence="1 2" key="1">
    <citation type="submission" date="2010-11" db="EMBL/GenBank/DDBJ databases">
        <authorList>
            <person name="Durkin A.S."/>
            <person name="Madupu R."/>
            <person name="Torralba M."/>
            <person name="Gillis M."/>
            <person name="Methe B."/>
            <person name="Sutton G."/>
            <person name="Nelson K.E."/>
        </authorList>
    </citation>
    <scope>NUCLEOTIDE SEQUENCE [LARGE SCALE GENOMIC DNA]</scope>
    <source>
        <strain evidence="1 2">UPII 345-E</strain>
    </source>
</reference>
<dbReference type="Proteomes" id="UP000004594">
    <property type="component" value="Unassembled WGS sequence"/>
</dbReference>
<accession>E4LA46</accession>
<protein>
    <submittedName>
        <fullName evidence="1">Uncharacterized protein</fullName>
    </submittedName>
</protein>
<comment type="caution">
    <text evidence="1">The sequence shown here is derived from an EMBL/GenBank/DDBJ whole genome shotgun (WGS) entry which is preliminary data.</text>
</comment>
<sequence length="94" mass="11029">MKKTEKTVSTVEIKGLVARAMNLIEYGDYLDYIDKIGTTKQENSRLYKYALWVLENIYNVKKGEFNQWKPSQLIKLFTATIELTMNDETEDLKN</sequence>
<dbReference type="EMBL" id="AENT01000027">
    <property type="protein sequence ID" value="EFR42327.1"/>
    <property type="molecule type" value="Genomic_DNA"/>
</dbReference>
<gene>
    <name evidence="1" type="ORF">HMPREF9220_0613</name>
</gene>
<name>E4LA46_9FIRM</name>
<proteinExistence type="predicted"/>
<dbReference type="RefSeq" id="WP_007555085.1">
    <property type="nucleotide sequence ID" value="NZ_AENT01000027.1"/>
</dbReference>
<organism evidence="1 2">
    <name type="scientific">Dialister micraerophilus UPII 345-E</name>
    <dbReference type="NCBI Taxonomy" id="910314"/>
    <lineage>
        <taxon>Bacteria</taxon>
        <taxon>Bacillati</taxon>
        <taxon>Bacillota</taxon>
        <taxon>Negativicutes</taxon>
        <taxon>Veillonellales</taxon>
        <taxon>Veillonellaceae</taxon>
        <taxon>Dialister</taxon>
    </lineage>
</organism>